<feature type="transmembrane region" description="Helical" evidence="1">
    <location>
        <begin position="395"/>
        <end position="416"/>
    </location>
</feature>
<feature type="transmembrane region" description="Helical" evidence="1">
    <location>
        <begin position="85"/>
        <end position="107"/>
    </location>
</feature>
<keyword evidence="4" id="KW-1185">Reference proteome</keyword>
<dbReference type="PANTHER" id="PTHR35395">
    <property type="entry name" value="DUF6536 DOMAIN-CONTAINING PROTEIN"/>
    <property type="match status" value="1"/>
</dbReference>
<gene>
    <name evidence="3" type="ORF">N0V83_003327</name>
</gene>
<organism evidence="3 4">
    <name type="scientific">Neocucurbitaria cava</name>
    <dbReference type="NCBI Taxonomy" id="798079"/>
    <lineage>
        <taxon>Eukaryota</taxon>
        <taxon>Fungi</taxon>
        <taxon>Dikarya</taxon>
        <taxon>Ascomycota</taxon>
        <taxon>Pezizomycotina</taxon>
        <taxon>Dothideomycetes</taxon>
        <taxon>Pleosporomycetidae</taxon>
        <taxon>Pleosporales</taxon>
        <taxon>Pleosporineae</taxon>
        <taxon>Cucurbitariaceae</taxon>
        <taxon>Neocucurbitaria</taxon>
    </lineage>
</organism>
<dbReference type="Pfam" id="PF20163">
    <property type="entry name" value="DUF6536"/>
    <property type="match status" value="1"/>
</dbReference>
<feature type="transmembrane region" description="Helical" evidence="1">
    <location>
        <begin position="224"/>
        <end position="244"/>
    </location>
</feature>
<protein>
    <recommendedName>
        <fullName evidence="2">DUF6536 domain-containing protein</fullName>
    </recommendedName>
</protein>
<dbReference type="OrthoDB" id="5429634at2759"/>
<keyword evidence="1" id="KW-0812">Transmembrane</keyword>
<feature type="transmembrane region" description="Helical" evidence="1">
    <location>
        <begin position="140"/>
        <end position="158"/>
    </location>
</feature>
<evidence type="ECO:0000256" key="1">
    <source>
        <dbReference type="SAM" id="Phobius"/>
    </source>
</evidence>
<feature type="domain" description="DUF6536" evidence="2">
    <location>
        <begin position="87"/>
        <end position="148"/>
    </location>
</feature>
<accession>A0A9W9CP70</accession>
<evidence type="ECO:0000259" key="2">
    <source>
        <dbReference type="Pfam" id="PF20163"/>
    </source>
</evidence>
<dbReference type="PANTHER" id="PTHR35395:SF1">
    <property type="entry name" value="DUF6536 DOMAIN-CONTAINING PROTEIN"/>
    <property type="match status" value="1"/>
</dbReference>
<name>A0A9W9CP70_9PLEO</name>
<dbReference type="InterPro" id="IPR046623">
    <property type="entry name" value="DUF6536"/>
</dbReference>
<comment type="caution">
    <text evidence="3">The sequence shown here is derived from an EMBL/GenBank/DDBJ whole genome shotgun (WGS) entry which is preliminary data.</text>
</comment>
<dbReference type="EMBL" id="JAPEUY010000005">
    <property type="protein sequence ID" value="KAJ4373036.1"/>
    <property type="molecule type" value="Genomic_DNA"/>
</dbReference>
<keyword evidence="1" id="KW-1133">Transmembrane helix</keyword>
<keyword evidence="1" id="KW-0472">Membrane</keyword>
<reference evidence="3" key="1">
    <citation type="submission" date="2022-10" db="EMBL/GenBank/DDBJ databases">
        <title>Tapping the CABI collections for fungal endophytes: first genome assemblies for Collariella, Neodidymelliopsis, Ascochyta clinopodiicola, Didymella pomorum, Didymosphaeria variabile, Neocosmospora piperis and Neocucurbitaria cava.</title>
        <authorList>
            <person name="Hill R."/>
        </authorList>
    </citation>
    <scope>NUCLEOTIDE SEQUENCE</scope>
    <source>
        <strain evidence="3">IMI 356814</strain>
    </source>
</reference>
<evidence type="ECO:0000313" key="3">
    <source>
        <dbReference type="EMBL" id="KAJ4373036.1"/>
    </source>
</evidence>
<dbReference type="AlphaFoldDB" id="A0A9W9CP70"/>
<proteinExistence type="predicted"/>
<feature type="transmembrane region" description="Helical" evidence="1">
    <location>
        <begin position="286"/>
        <end position="306"/>
    </location>
</feature>
<dbReference type="Proteomes" id="UP001140560">
    <property type="component" value="Unassembled WGS sequence"/>
</dbReference>
<feature type="transmembrane region" description="Helical" evidence="1">
    <location>
        <begin position="336"/>
        <end position="355"/>
    </location>
</feature>
<sequence length="488" mass="53556">MVKKIFNAPLRLLPSFGKRQSVYQQWTHADTTELQILAAAPSTQSDNSITNPLNQPHSPSPAAKRISLLKTPKAKVSRYLGPRFAGWRFGVLSFAIWASIVFLINFITTIWGSTATSTENGVFFEGDCTRVKSLNSGLHVFINILIKAALMFLVAFGIQTEPLVTMGDAVASFLNKNDPVTVNMCIASLKDFKKTKGYTAGIPRQWNDERYPWKDVTSKTRRTVTILMFLGALIIVSAMLIWGLRSLPSGTPLSGLTFGTIDPRTAIIGMPNSLIPNVLLANTPQIILSLLYFSYNALFTAMLLGYEWTTYASKRKGLRVSHQPTGEQRSTYFLQLPYRFGIPLMVLSGALHWLVSQSIFLEAIDFYDIDGQKGTFTETDDAEDNFTTLGFSPSAIIAVIVLGTLMVISIIGVGFIPYKRGMPLAGTCSMAISAACHDLDNEDTDVAVRRLQWGVVSMGHDSLGHCAFSSKSVEAPVKGEMYAGASYN</sequence>
<evidence type="ECO:0000313" key="4">
    <source>
        <dbReference type="Proteomes" id="UP001140560"/>
    </source>
</evidence>